<dbReference type="InterPro" id="IPR044060">
    <property type="entry name" value="Bacterial_rp_domain"/>
</dbReference>
<organism evidence="3 4">
    <name type="scientific">Croceitalea rosinachiae</name>
    <dbReference type="NCBI Taxonomy" id="3075596"/>
    <lineage>
        <taxon>Bacteria</taxon>
        <taxon>Pseudomonadati</taxon>
        <taxon>Bacteroidota</taxon>
        <taxon>Flavobacteriia</taxon>
        <taxon>Flavobacteriales</taxon>
        <taxon>Flavobacteriaceae</taxon>
        <taxon>Croceitalea</taxon>
    </lineage>
</organism>
<feature type="domain" description="PKD" evidence="2">
    <location>
        <begin position="430"/>
        <end position="468"/>
    </location>
</feature>
<dbReference type="PROSITE" id="PS50093">
    <property type="entry name" value="PKD"/>
    <property type="match status" value="4"/>
</dbReference>
<dbReference type="Pfam" id="PF18998">
    <property type="entry name" value="Flg_new_2"/>
    <property type="match status" value="4"/>
</dbReference>
<dbReference type="InterPro" id="IPR011889">
    <property type="entry name" value="Liste_lipo_26"/>
</dbReference>
<feature type="domain" description="PKD" evidence="2">
    <location>
        <begin position="1063"/>
        <end position="1101"/>
    </location>
</feature>
<dbReference type="RefSeq" id="WP_311353356.1">
    <property type="nucleotide sequence ID" value="NZ_JAVRHR010000010.1"/>
</dbReference>
<evidence type="ECO:0000259" key="2">
    <source>
        <dbReference type="PROSITE" id="PS50093"/>
    </source>
</evidence>
<dbReference type="Gene3D" id="2.60.40.10">
    <property type="entry name" value="Immunoglobulins"/>
    <property type="match status" value="4"/>
</dbReference>
<evidence type="ECO:0000256" key="1">
    <source>
        <dbReference type="SAM" id="SignalP"/>
    </source>
</evidence>
<feature type="chain" id="PRO_5046983233" evidence="1">
    <location>
        <begin position="23"/>
        <end position="2100"/>
    </location>
</feature>
<feature type="domain" description="PKD" evidence="2">
    <location>
        <begin position="50"/>
        <end position="87"/>
    </location>
</feature>
<dbReference type="EMBL" id="JAVRHR010000010">
    <property type="protein sequence ID" value="MDT0608620.1"/>
    <property type="molecule type" value="Genomic_DNA"/>
</dbReference>
<dbReference type="InterPro" id="IPR013783">
    <property type="entry name" value="Ig-like_fold"/>
</dbReference>
<gene>
    <name evidence="3" type="ORF">RM706_16390</name>
</gene>
<dbReference type="Pfam" id="PF03382">
    <property type="entry name" value="DUF285"/>
    <property type="match status" value="5"/>
</dbReference>
<feature type="non-terminal residue" evidence="3">
    <location>
        <position position="2100"/>
    </location>
</feature>
<evidence type="ECO:0000313" key="3">
    <source>
        <dbReference type="EMBL" id="MDT0608620.1"/>
    </source>
</evidence>
<dbReference type="InterPro" id="IPR000601">
    <property type="entry name" value="PKD_dom"/>
</dbReference>
<accession>A0ABU3AEL2</accession>
<reference evidence="3 4" key="1">
    <citation type="submission" date="2023-09" db="EMBL/GenBank/DDBJ databases">
        <authorList>
            <person name="Rey-Velasco X."/>
        </authorList>
    </citation>
    <scope>NUCLEOTIDE SEQUENCE [LARGE SCALE GENOMIC DNA]</scope>
    <source>
        <strain evidence="3 4">F388</strain>
    </source>
</reference>
<sequence>MKKTTFPIVLILFSIFCFPQDAQKPFITTWKTDNPGVSEDNQISIPTLPGETYDYIVDWGDDTTSTGVTGNITHTYANPGTYIVSISGDFPAIFFNDAFVEGNISDNGKILTVNQWGDISWRNMFEAFAGCINLDVIASDVPNLSNVILLQQTFYGCSSLIGNESFQNWDVSNIISLGSLFAQAENFNQDIGLWDVSNVQGMSQMFFGAKSFNQDISGWNVSNVLGMGSMFLGATSFNQNIGNWNVGNVSNMSNMFVGATSFNQDIGDWNVSSVKFMGGMFHRASSFNQDIGSWDVSKVTAMVQMFSKATSFNQSLADWNISNVSQPFAFQGMEEMFNDSGLSNENYDKTLIGWSQLPSLQNGVVLDAPQNQYCLSGEARQSIIDTYGWTINDAGEAANCEIEPRPFVTTWKTDNPGSSEDNQITIPMFPGGVYNYIVDWGDGTTSENVTGDITHTYRTPGVYTVTVSGEFPRIYFNDFTFGFDEFSGDEKKLLTVRQWGTNLWTSMEAAFAGCSNLSVAASDTPILSNATSLRNMFFSCNYSFDNSGNREFGNFNGIENFNSWNVSTITDMSGIFDKSAFNQDISTWDVSNVTDMSFMFFSSPFNNAIGAWNVGRVTDMYGLFGSSAFDQDISNWDVGNVQIFDFIFNSTFFNHDITNWNVENAISFRHAFSQSSFDQDISAWNISNVTNFSNAFDDSDLSKENYDAILIAWAKLSELQSNVVLGANFAVYCDGEEARNTLINTFGWTINDFGIDCSEERAFIATWKTDNPGLSEDNQITIPTNPREVYDYHVDWGDGSFDENVMGDITHTYAQPGEYQVSITGKFPRIYFNGFNGTAESPSKNSDDLKIIAVNQWGTNRWTSMSFAFAGCENVDVLAEDIPNLLRVNSFAGMFLGCAALIGNETIGSWNTDGIRDVSFMFRNASSFDQNIDNWEMENVNLMFGTFDGALSFDQNLGSWDVSQVQNMTNLFKDSALSNANYDNTLIGWNQLPTLQNGVQLDAPNNQYCLSGEARQSIIDSYGWTINDAGEAEDCQQPFITTWKTDNFGVSEDNQITIPTFPGETYDYSVDWGDGTIEQITTSDSPTHTYEEPGIKIVRITGIFPRISFPGSFESFKFLTIEQWGDIEWSSMEEAFADCSVMRVLATDTPNLSSATNLTGMFRGCFEIVGNESFNNWDVSTITSMEAMFSVASLFNANIANWDVGNVENMLGMFNRAQNFNQDIGNWNVSSVTNMRNMFRGDNLSGNSFNQDISNWDVSSVNDMSSMFEDATSFNQDLSDWDVSSVQNMTFMFSKARSFNQNVGSWNVGSVTNMTAMFADSSFDQNIESWNVSQVEDMGGMFSNTPFNHPLNDWDVSNVRDMRFMFRGATSFDQDLSNWDVSKVTRMSLVFENSGLSNENYDNTLIGWSQLASLQNEVVLDAPQNQYCLAENARQSIIDTYGWTINDAGAADGCSQPSGTIWLEDFEDLVDGTTVDNGATAWTSSRDGGTFEVLDGRFRTNVNGGVGTWTSEVIPIGGTVSLSLDVDDTDDNKERADFVRALYILDGGTPVEFGFVNNDIDPQTFVSGDINGSTVQIVVESLVSGGNENYFIDNIAVTGTGPSGTTYALTVNSGSGDGSYGSGDVVSIVADAAPAGQQFVSWTGDVSGVTDINSPSTTVTIPSSDVEVTATYGPIDVTTYALTVNNGNGDGTYLEGHVVNIVADAAPTGQQFVSWTGDVSGVADTNSPSTTVTIPSSDVVVTATYGEVSPGGTIWLEDFEDLSDGDVVDNGSTAWSSSRAGGTFEVLDGRFWTNVSGGVGTWTSEVIPIGGTVSLSMDVDDSDDNKESSDFVRAFYILDGGTPVEFGFVNNDIDPQTFISGEITGSTVQIVVESLVSGGNENYFIDNIAVTGATTGGTTYALTVNNGGGDGTYLEGQVVNIVADGPPAGQQFVAWTGDVSGVADTNSSSTTVTIPSSDVEVTATYGPIDVTTYALTVNNGNGDGTYFEGQVVNIVADAAPTGQQFVSWTGDVSGVADINSSSTTVTIPSSDVVVTATYGEVSPGGTIWLEDFEDLSDGDVVDNGATAWSSARTGGTFEVLDGRFWTNVSGGVGTWTSEVI</sequence>
<dbReference type="SUPFAM" id="SSF49299">
    <property type="entry name" value="PKD domain"/>
    <property type="match status" value="4"/>
</dbReference>
<dbReference type="NCBIfam" id="TIGR02167">
    <property type="entry name" value="Liste_lipo_26"/>
    <property type="match status" value="8"/>
</dbReference>
<dbReference type="Proteomes" id="UP001255246">
    <property type="component" value="Unassembled WGS sequence"/>
</dbReference>
<feature type="domain" description="PKD" evidence="2">
    <location>
        <begin position="785"/>
        <end position="824"/>
    </location>
</feature>
<dbReference type="InterPro" id="IPR035986">
    <property type="entry name" value="PKD_dom_sf"/>
</dbReference>
<dbReference type="CDD" id="cd00146">
    <property type="entry name" value="PKD"/>
    <property type="match status" value="2"/>
</dbReference>
<keyword evidence="4" id="KW-1185">Reference proteome</keyword>
<dbReference type="InterPro" id="IPR005046">
    <property type="entry name" value="DUF285"/>
</dbReference>
<protein>
    <submittedName>
        <fullName evidence="3">BspA family leucine-rich repeat surface protein</fullName>
    </submittedName>
</protein>
<keyword evidence="1" id="KW-0732">Signal</keyword>
<evidence type="ECO:0000313" key="4">
    <source>
        <dbReference type="Proteomes" id="UP001255246"/>
    </source>
</evidence>
<proteinExistence type="predicted"/>
<comment type="caution">
    <text evidence="3">The sequence shown here is derived from an EMBL/GenBank/DDBJ whole genome shotgun (WGS) entry which is preliminary data.</text>
</comment>
<name>A0ABU3AEL2_9FLAO</name>
<feature type="signal peptide" evidence="1">
    <location>
        <begin position="1"/>
        <end position="22"/>
    </location>
</feature>